<dbReference type="InterPro" id="IPR005158">
    <property type="entry name" value="BTAD"/>
</dbReference>
<dbReference type="PROSITE" id="PS50110">
    <property type="entry name" value="RESPONSE_REGULATORY"/>
    <property type="match status" value="1"/>
</dbReference>
<keyword evidence="3" id="KW-0805">Transcription regulation</keyword>
<dbReference type="GO" id="GO:0003677">
    <property type="term" value="F:DNA binding"/>
    <property type="evidence" value="ECO:0007669"/>
    <property type="project" value="UniProtKB-KW"/>
</dbReference>
<dbReference type="PANTHER" id="PTHR35807">
    <property type="entry name" value="TRANSCRIPTIONAL REGULATOR REDD-RELATED"/>
    <property type="match status" value="1"/>
</dbReference>
<dbReference type="InterPro" id="IPR001789">
    <property type="entry name" value="Sig_transdc_resp-reg_receiver"/>
</dbReference>
<evidence type="ECO:0000256" key="1">
    <source>
        <dbReference type="ARBA" id="ARBA00005820"/>
    </source>
</evidence>
<dbReference type="InterPro" id="IPR011006">
    <property type="entry name" value="CheY-like_superfamily"/>
</dbReference>
<protein>
    <submittedName>
        <fullName evidence="8">Two-component response regulator, SAPR family, consists of REC, wHTH and BTAD domains</fullName>
    </submittedName>
</protein>
<feature type="modified residue" description="4-aspartylphosphate" evidence="6">
    <location>
        <position position="54"/>
    </location>
</feature>
<dbReference type="Pfam" id="PF00486">
    <property type="entry name" value="Trans_reg_C"/>
    <property type="match status" value="1"/>
</dbReference>
<proteinExistence type="inferred from homology"/>
<dbReference type="Proteomes" id="UP000198601">
    <property type="component" value="Unassembled WGS sequence"/>
</dbReference>
<evidence type="ECO:0000259" key="7">
    <source>
        <dbReference type="PROSITE" id="PS50110"/>
    </source>
</evidence>
<evidence type="ECO:0000256" key="3">
    <source>
        <dbReference type="ARBA" id="ARBA00023015"/>
    </source>
</evidence>
<keyword evidence="4" id="KW-0238">DNA-binding</keyword>
<dbReference type="EMBL" id="FMTT01000032">
    <property type="protein sequence ID" value="SCW70763.1"/>
    <property type="molecule type" value="Genomic_DNA"/>
</dbReference>
<dbReference type="AlphaFoldDB" id="A0A1G4SNM6"/>
<sequence>MRAILVDDERLALRHLKQKLECDVGGVEVVETCMDPSQAVDMAIKHRPDVVFLDIQMPGINGLQLGEQLQLAVPDIEIIFVTGHDQYAIHAFKLYALDYILKPARTDRLQQTVQRLRGKLKANKETGRESQAPLICCFNQIRFQLPGNDSQTVKWRTSKAQELFAYLLHHRYRTVDRGTLIELLWPDFDVSRAAQQLYTTIYHIRQTLKTSGMGTVSIASADLEAGYRLTVGEVRIDTEEWEARVKQLGVLDVHTMEAHEHVLQLYQEHYLGDYEYLWAEHERERLRLLWLHHARSLSGFYRGQGRIQAAIQVNLRIQELFPDEEESYFILMKLYDALGDRGRVEEQYWLLTLRMERELESTVHTDIASWYQRWRQRDV</sequence>
<dbReference type="InterPro" id="IPR016032">
    <property type="entry name" value="Sig_transdc_resp-reg_C-effctor"/>
</dbReference>
<reference evidence="9" key="1">
    <citation type="submission" date="2016-10" db="EMBL/GenBank/DDBJ databases">
        <authorList>
            <person name="Varghese N."/>
            <person name="Submissions S."/>
        </authorList>
    </citation>
    <scope>NUCLEOTIDE SEQUENCE [LARGE SCALE GENOMIC DNA]</scope>
    <source>
        <strain evidence="9">CGMCC 1.8946</strain>
    </source>
</reference>
<gene>
    <name evidence="8" type="ORF">SAMN04487970_10322</name>
</gene>
<keyword evidence="5" id="KW-0804">Transcription</keyword>
<keyword evidence="2" id="KW-0902">Two-component regulatory system</keyword>
<keyword evidence="9" id="KW-1185">Reference proteome</keyword>
<dbReference type="STRING" id="624147.SAMN04487970_10322"/>
<accession>A0A1G4SNM6</accession>
<keyword evidence="6" id="KW-0597">Phosphoprotein</keyword>
<evidence type="ECO:0000313" key="9">
    <source>
        <dbReference type="Proteomes" id="UP000198601"/>
    </source>
</evidence>
<dbReference type="RefSeq" id="WP_090674347.1">
    <property type="nucleotide sequence ID" value="NZ_FMTT01000032.1"/>
</dbReference>
<dbReference type="SUPFAM" id="SSF46894">
    <property type="entry name" value="C-terminal effector domain of the bipartite response regulators"/>
    <property type="match status" value="1"/>
</dbReference>
<dbReference type="SMART" id="SM01043">
    <property type="entry name" value="BTAD"/>
    <property type="match status" value="1"/>
</dbReference>
<dbReference type="SMART" id="SM00862">
    <property type="entry name" value="Trans_reg_C"/>
    <property type="match status" value="1"/>
</dbReference>
<evidence type="ECO:0000256" key="6">
    <source>
        <dbReference type="PROSITE-ProRule" id="PRU00169"/>
    </source>
</evidence>
<dbReference type="Gene3D" id="1.10.10.10">
    <property type="entry name" value="Winged helix-like DNA-binding domain superfamily/Winged helix DNA-binding domain"/>
    <property type="match status" value="1"/>
</dbReference>
<dbReference type="InterPro" id="IPR011990">
    <property type="entry name" value="TPR-like_helical_dom_sf"/>
</dbReference>
<dbReference type="SUPFAM" id="SSF48452">
    <property type="entry name" value="TPR-like"/>
    <property type="match status" value="1"/>
</dbReference>
<dbReference type="SMART" id="SM00448">
    <property type="entry name" value="REC"/>
    <property type="match status" value="1"/>
</dbReference>
<dbReference type="Gene3D" id="3.40.50.2300">
    <property type="match status" value="1"/>
</dbReference>
<dbReference type="Gene3D" id="1.25.40.10">
    <property type="entry name" value="Tetratricopeptide repeat domain"/>
    <property type="match status" value="1"/>
</dbReference>
<dbReference type="Pfam" id="PF00072">
    <property type="entry name" value="Response_reg"/>
    <property type="match status" value="1"/>
</dbReference>
<dbReference type="GO" id="GO:0000160">
    <property type="term" value="P:phosphorelay signal transduction system"/>
    <property type="evidence" value="ECO:0007669"/>
    <property type="project" value="UniProtKB-KW"/>
</dbReference>
<comment type="similarity">
    <text evidence="1">Belongs to the AfsR/DnrI/RedD regulatory family.</text>
</comment>
<dbReference type="SUPFAM" id="SSF52172">
    <property type="entry name" value="CheY-like"/>
    <property type="match status" value="1"/>
</dbReference>
<evidence type="ECO:0000256" key="2">
    <source>
        <dbReference type="ARBA" id="ARBA00023012"/>
    </source>
</evidence>
<evidence type="ECO:0000313" key="8">
    <source>
        <dbReference type="EMBL" id="SCW70763.1"/>
    </source>
</evidence>
<dbReference type="InterPro" id="IPR051677">
    <property type="entry name" value="AfsR-DnrI-RedD_regulator"/>
</dbReference>
<dbReference type="InterPro" id="IPR001867">
    <property type="entry name" value="OmpR/PhoB-type_DNA-bd"/>
</dbReference>
<feature type="domain" description="Response regulatory" evidence="7">
    <location>
        <begin position="2"/>
        <end position="117"/>
    </location>
</feature>
<name>A0A1G4SNM6_9BACL</name>
<dbReference type="InterPro" id="IPR036388">
    <property type="entry name" value="WH-like_DNA-bd_sf"/>
</dbReference>
<dbReference type="OrthoDB" id="3190595at2"/>
<evidence type="ECO:0000256" key="4">
    <source>
        <dbReference type="ARBA" id="ARBA00023125"/>
    </source>
</evidence>
<dbReference type="GO" id="GO:0006355">
    <property type="term" value="P:regulation of DNA-templated transcription"/>
    <property type="evidence" value="ECO:0007669"/>
    <property type="project" value="InterPro"/>
</dbReference>
<evidence type="ECO:0000256" key="5">
    <source>
        <dbReference type="ARBA" id="ARBA00023163"/>
    </source>
</evidence>
<organism evidence="8 9">
    <name type="scientific">Paenibacillus tianmuensis</name>
    <dbReference type="NCBI Taxonomy" id="624147"/>
    <lineage>
        <taxon>Bacteria</taxon>
        <taxon>Bacillati</taxon>
        <taxon>Bacillota</taxon>
        <taxon>Bacilli</taxon>
        <taxon>Bacillales</taxon>
        <taxon>Paenibacillaceae</taxon>
        <taxon>Paenibacillus</taxon>
    </lineage>
</organism>